<evidence type="ECO:0000313" key="4">
    <source>
        <dbReference type="Proteomes" id="UP000229894"/>
    </source>
</evidence>
<evidence type="ECO:0008006" key="5">
    <source>
        <dbReference type="Google" id="ProtNLM"/>
    </source>
</evidence>
<accession>A0A2M7BUA3</accession>
<keyword evidence="1" id="KW-1133">Transmembrane helix</keyword>
<sequence length="82" mass="9163">MNYWKYFLKKVICFLGLLGFAAVLGGSFGAFAGNPDGITVALAGAVLVIFVFISNLICDRFLNRPWPLPLDKNWQKLKKLKN</sequence>
<proteinExistence type="predicted"/>
<feature type="transmembrane region" description="Helical" evidence="1">
    <location>
        <begin position="39"/>
        <end position="58"/>
    </location>
</feature>
<reference evidence="4" key="1">
    <citation type="submission" date="2017-09" db="EMBL/GenBank/DDBJ databases">
        <title>Depth-based differentiation of microbial function through sediment-hosted aquifers and enrichment of novel symbionts in the deep terrestrial subsurface.</title>
        <authorList>
            <person name="Probst A.J."/>
            <person name="Ladd B."/>
            <person name="Jarett J.K."/>
            <person name="Geller-Mcgrath D.E."/>
            <person name="Sieber C.M.K."/>
            <person name="Emerson J.B."/>
            <person name="Anantharaman K."/>
            <person name="Thomas B.C."/>
            <person name="Malmstrom R."/>
            <person name="Stieglmeier M."/>
            <person name="Klingl A."/>
            <person name="Woyke T."/>
            <person name="Ryan C.M."/>
            <person name="Banfield J.F."/>
        </authorList>
    </citation>
    <scope>NUCLEOTIDE SEQUENCE [LARGE SCALE GENOMIC DNA]</scope>
</reference>
<dbReference type="EMBL" id="PEUX01000044">
    <property type="protein sequence ID" value="PIV10140.1"/>
    <property type="molecule type" value="Genomic_DNA"/>
</dbReference>
<feature type="chain" id="PRO_5015005852" description="DUF1328 domain-containing protein" evidence="2">
    <location>
        <begin position="33"/>
        <end position="82"/>
    </location>
</feature>
<feature type="signal peptide" evidence="2">
    <location>
        <begin position="1"/>
        <end position="32"/>
    </location>
</feature>
<comment type="caution">
    <text evidence="3">The sequence shown here is derived from an EMBL/GenBank/DDBJ whole genome shotgun (WGS) entry which is preliminary data.</text>
</comment>
<dbReference type="Proteomes" id="UP000229894">
    <property type="component" value="Unassembled WGS sequence"/>
</dbReference>
<keyword evidence="1" id="KW-0812">Transmembrane</keyword>
<keyword evidence="2" id="KW-0732">Signal</keyword>
<evidence type="ECO:0000256" key="2">
    <source>
        <dbReference type="SAM" id="SignalP"/>
    </source>
</evidence>
<evidence type="ECO:0000256" key="1">
    <source>
        <dbReference type="SAM" id="Phobius"/>
    </source>
</evidence>
<name>A0A2M7BUA3_9BACT</name>
<protein>
    <recommendedName>
        <fullName evidence="5">DUF1328 domain-containing protein</fullName>
    </recommendedName>
</protein>
<gene>
    <name evidence="3" type="ORF">COS49_02170</name>
</gene>
<evidence type="ECO:0000313" key="3">
    <source>
        <dbReference type="EMBL" id="PIV10140.1"/>
    </source>
</evidence>
<keyword evidence="1" id="KW-0472">Membrane</keyword>
<organism evidence="3 4">
    <name type="scientific">Candidatus Portnoybacteria bacterium CG03_land_8_20_14_0_80_41_10</name>
    <dbReference type="NCBI Taxonomy" id="1974808"/>
    <lineage>
        <taxon>Bacteria</taxon>
        <taxon>Candidatus Portnoyibacteriota</taxon>
    </lineage>
</organism>
<dbReference type="AlphaFoldDB" id="A0A2M7BUA3"/>